<dbReference type="HOGENOM" id="CLU_2069953_0_0_10"/>
<protein>
    <submittedName>
        <fullName evidence="1">Uncharacterized protein</fullName>
    </submittedName>
</protein>
<dbReference type="RefSeq" id="WP_008613857.1">
    <property type="nucleotide sequence ID" value="NZ_JH651379.1"/>
</dbReference>
<keyword evidence="2" id="KW-1185">Reference proteome</keyword>
<dbReference type="STRING" id="926559.JoomaDRAFT_3009"/>
<evidence type="ECO:0000313" key="1">
    <source>
        <dbReference type="EMBL" id="EIJ39963.1"/>
    </source>
</evidence>
<dbReference type="AlphaFoldDB" id="I3C8M0"/>
<sequence length="118" mass="13788">MKIWKIISLFILGGIIYLNSSKTDIDHFEKIQLPLSQNSTENIAVGIKYQGVATLQTRNNIEFFENLNIKLHKLKFIFLNYITLGISVAKFNPLYIGAKFNLSHFLIKVIIYPFHYHW</sequence>
<organism evidence="1 2">
    <name type="scientific">Galbibacter orientalis DSM 19592</name>
    <dbReference type="NCBI Taxonomy" id="926559"/>
    <lineage>
        <taxon>Bacteria</taxon>
        <taxon>Pseudomonadati</taxon>
        <taxon>Bacteroidota</taxon>
        <taxon>Flavobacteriia</taxon>
        <taxon>Flavobacteriales</taxon>
        <taxon>Flavobacteriaceae</taxon>
        <taxon>Galbibacter</taxon>
    </lineage>
</organism>
<accession>I3C8M0</accession>
<dbReference type="Proteomes" id="UP000004690">
    <property type="component" value="Unassembled WGS sequence"/>
</dbReference>
<reference evidence="1 2" key="1">
    <citation type="submission" date="2012-02" db="EMBL/GenBank/DDBJ databases">
        <title>Improved High-Quality Draft genome of Joostella marina DSM 19592.</title>
        <authorList>
            <consortium name="US DOE Joint Genome Institute (JGI-PGF)"/>
            <person name="Lucas S."/>
            <person name="Copeland A."/>
            <person name="Lapidus A."/>
            <person name="Bruce D."/>
            <person name="Goodwin L."/>
            <person name="Pitluck S."/>
            <person name="Peters L."/>
            <person name="Chertkov O."/>
            <person name="Ovchinnikova G."/>
            <person name="Kyrpides N."/>
            <person name="Mavromatis K."/>
            <person name="Detter J.C."/>
            <person name="Han C."/>
            <person name="Land M."/>
            <person name="Hauser L."/>
            <person name="Markowitz V."/>
            <person name="Cheng J.-F."/>
            <person name="Hugenholtz P."/>
            <person name="Woyke T."/>
            <person name="Wu D."/>
            <person name="Tindall B."/>
            <person name="Brambilla E."/>
            <person name="Klenk H.-P."/>
            <person name="Eisen J.A."/>
        </authorList>
    </citation>
    <scope>NUCLEOTIDE SEQUENCE [LARGE SCALE GENOMIC DNA]</scope>
    <source>
        <strain evidence="1 2">DSM 19592</strain>
    </source>
</reference>
<dbReference type="EMBL" id="JH651379">
    <property type="protein sequence ID" value="EIJ39963.1"/>
    <property type="molecule type" value="Genomic_DNA"/>
</dbReference>
<proteinExistence type="predicted"/>
<evidence type="ECO:0000313" key="2">
    <source>
        <dbReference type="Proteomes" id="UP000004690"/>
    </source>
</evidence>
<gene>
    <name evidence="1" type="ORF">JoomaDRAFT_3009</name>
</gene>
<name>I3C8M0_9FLAO</name>